<sequence>MLAQFSPSSNNLDALIDRIFVSRKITREDQKQLMYLLLSKECLSDEEHDCINEVFDRLRRGLLHVVE</sequence>
<evidence type="ECO:0000313" key="2">
    <source>
        <dbReference type="Proteomes" id="UP000032946"/>
    </source>
</evidence>
<dbReference type="Proteomes" id="UP000032946">
    <property type="component" value="Chromosome"/>
</dbReference>
<gene>
    <name evidence="1" type="ORF">ARTHRO_30224</name>
</gene>
<organism evidence="1 2">
    <name type="scientific">Limnospira indica PCC 8005</name>
    <dbReference type="NCBI Taxonomy" id="376219"/>
    <lineage>
        <taxon>Bacteria</taxon>
        <taxon>Bacillati</taxon>
        <taxon>Cyanobacteriota</taxon>
        <taxon>Cyanophyceae</taxon>
        <taxon>Oscillatoriophycideae</taxon>
        <taxon>Oscillatoriales</taxon>
        <taxon>Sirenicapillariaceae</taxon>
        <taxon>Limnospira</taxon>
    </lineage>
</organism>
<dbReference type="RefSeq" id="WP_006625873.1">
    <property type="nucleotide sequence ID" value="NZ_FO818640.1"/>
</dbReference>
<keyword evidence="2" id="KW-1185">Reference proteome</keyword>
<accession>A0A9P1KE41</accession>
<protein>
    <submittedName>
        <fullName evidence="1">Uncharacterized protein</fullName>
    </submittedName>
</protein>
<reference evidence="1 2" key="1">
    <citation type="submission" date="2014-02" db="EMBL/GenBank/DDBJ databases">
        <authorList>
            <person name="Genoscope - CEA"/>
        </authorList>
    </citation>
    <scope>NUCLEOTIDE SEQUENCE [LARGE SCALE GENOMIC DNA]</scope>
    <source>
        <strain evidence="1 2">PCC 8005</strain>
    </source>
</reference>
<proteinExistence type="predicted"/>
<name>A0A9P1KE41_9CYAN</name>
<dbReference type="AlphaFoldDB" id="A0A9P1KE41"/>
<dbReference type="EMBL" id="FO818640">
    <property type="protein sequence ID" value="CDM94958.1"/>
    <property type="molecule type" value="Genomic_DNA"/>
</dbReference>
<evidence type="ECO:0000313" key="1">
    <source>
        <dbReference type="EMBL" id="CDM94958.1"/>
    </source>
</evidence>